<dbReference type="Gene3D" id="6.10.250.690">
    <property type="match status" value="1"/>
</dbReference>
<dbReference type="InterPro" id="IPR001867">
    <property type="entry name" value="OmpR/PhoB-type_DNA-bd"/>
</dbReference>
<dbReference type="PROSITE" id="PS51755">
    <property type="entry name" value="OMPR_PHOB"/>
    <property type="match status" value="1"/>
</dbReference>
<dbReference type="RefSeq" id="WP_201275788.1">
    <property type="nucleotide sequence ID" value="NZ_JACVDA010000016.1"/>
</dbReference>
<feature type="domain" description="Response regulatory" evidence="8">
    <location>
        <begin position="2"/>
        <end position="116"/>
    </location>
</feature>
<keyword evidence="1 6" id="KW-0597">Phosphoprotein</keyword>
<dbReference type="Proteomes" id="UP000823123">
    <property type="component" value="Unassembled WGS sequence"/>
</dbReference>
<dbReference type="CDD" id="cd00383">
    <property type="entry name" value="trans_reg_C"/>
    <property type="match status" value="1"/>
</dbReference>
<dbReference type="SMART" id="SM00448">
    <property type="entry name" value="REC"/>
    <property type="match status" value="1"/>
</dbReference>
<feature type="modified residue" description="4-aspartylphosphate" evidence="6">
    <location>
        <position position="51"/>
    </location>
</feature>
<keyword evidence="11" id="KW-1185">Reference proteome</keyword>
<dbReference type="InterPro" id="IPR011006">
    <property type="entry name" value="CheY-like_superfamily"/>
</dbReference>
<evidence type="ECO:0000313" key="11">
    <source>
        <dbReference type="Proteomes" id="UP000823123"/>
    </source>
</evidence>
<dbReference type="SMART" id="SM00862">
    <property type="entry name" value="Trans_reg_C"/>
    <property type="match status" value="1"/>
</dbReference>
<protein>
    <submittedName>
        <fullName evidence="10">Response regulator transcription factor</fullName>
    </submittedName>
</protein>
<dbReference type="SUPFAM" id="SSF52172">
    <property type="entry name" value="CheY-like"/>
    <property type="match status" value="1"/>
</dbReference>
<evidence type="ECO:0000259" key="8">
    <source>
        <dbReference type="PROSITE" id="PS50110"/>
    </source>
</evidence>
<evidence type="ECO:0000256" key="1">
    <source>
        <dbReference type="ARBA" id="ARBA00022553"/>
    </source>
</evidence>
<keyword evidence="5" id="KW-0804">Transcription</keyword>
<comment type="caution">
    <text evidence="10">The sequence shown here is derived from an EMBL/GenBank/DDBJ whole genome shotgun (WGS) entry which is preliminary data.</text>
</comment>
<dbReference type="EMBL" id="JACVDA010000016">
    <property type="protein sequence ID" value="MBK1468900.1"/>
    <property type="molecule type" value="Genomic_DNA"/>
</dbReference>
<feature type="domain" description="OmpR/PhoB-type" evidence="9">
    <location>
        <begin position="124"/>
        <end position="222"/>
    </location>
</feature>
<keyword evidence="3" id="KW-0805">Transcription regulation</keyword>
<feature type="DNA-binding region" description="OmpR/PhoB-type" evidence="7">
    <location>
        <begin position="124"/>
        <end position="222"/>
    </location>
</feature>
<name>A0ABS1CBM8_9FIRM</name>
<evidence type="ECO:0000256" key="2">
    <source>
        <dbReference type="ARBA" id="ARBA00023012"/>
    </source>
</evidence>
<dbReference type="PANTHER" id="PTHR48111">
    <property type="entry name" value="REGULATOR OF RPOS"/>
    <property type="match status" value="1"/>
</dbReference>
<evidence type="ECO:0000256" key="3">
    <source>
        <dbReference type="ARBA" id="ARBA00023015"/>
    </source>
</evidence>
<sequence>MRILVCEDEIDLADGLCAILKGNKYSVDVVYDGEEALTYLGAENYDAVILDIMMPKVDGITVLKTIREEGNSIPVIMLTAKSELDDKIVGLDSGADDYLTKPFEVKELLARLRAITRRKENITDNVLTFGNITLNRTNFELSSKKGNYKLASKEFQMLEMFMSAPSTIISADTFMDKIWGYDTDSDISVVWVYISYIRKKLAKLEANVEIKVTRNVGYSLEELNGK</sequence>
<evidence type="ECO:0000259" key="9">
    <source>
        <dbReference type="PROSITE" id="PS51755"/>
    </source>
</evidence>
<organism evidence="10 11">
    <name type="scientific">Parvimonas parva</name>
    <dbReference type="NCBI Taxonomy" id="2769485"/>
    <lineage>
        <taxon>Bacteria</taxon>
        <taxon>Bacillati</taxon>
        <taxon>Bacillota</taxon>
        <taxon>Tissierellia</taxon>
        <taxon>Tissierellales</taxon>
        <taxon>Peptoniphilaceae</taxon>
        <taxon>Parvimonas</taxon>
    </lineage>
</organism>
<dbReference type="InterPro" id="IPR001789">
    <property type="entry name" value="Sig_transdc_resp-reg_receiver"/>
</dbReference>
<dbReference type="PROSITE" id="PS50110">
    <property type="entry name" value="RESPONSE_REGULATORY"/>
    <property type="match status" value="1"/>
</dbReference>
<dbReference type="Gene3D" id="3.40.50.2300">
    <property type="match status" value="1"/>
</dbReference>
<keyword evidence="2" id="KW-0902">Two-component regulatory system</keyword>
<evidence type="ECO:0000256" key="4">
    <source>
        <dbReference type="ARBA" id="ARBA00023125"/>
    </source>
</evidence>
<dbReference type="InterPro" id="IPR039420">
    <property type="entry name" value="WalR-like"/>
</dbReference>
<dbReference type="Pfam" id="PF00486">
    <property type="entry name" value="Trans_reg_C"/>
    <property type="match status" value="1"/>
</dbReference>
<reference evidence="10 11" key="1">
    <citation type="submission" date="2020-09" db="EMBL/GenBank/DDBJ databases">
        <title>Parvimonas S3374 sp. nov.</title>
        <authorList>
            <person name="Buhl M."/>
        </authorList>
    </citation>
    <scope>NUCLEOTIDE SEQUENCE [LARGE SCALE GENOMIC DNA]</scope>
    <source>
        <strain evidence="10 11">S3374</strain>
    </source>
</reference>
<keyword evidence="4 7" id="KW-0238">DNA-binding</keyword>
<evidence type="ECO:0000256" key="5">
    <source>
        <dbReference type="ARBA" id="ARBA00023163"/>
    </source>
</evidence>
<evidence type="ECO:0000313" key="10">
    <source>
        <dbReference type="EMBL" id="MBK1468900.1"/>
    </source>
</evidence>
<dbReference type="Pfam" id="PF00072">
    <property type="entry name" value="Response_reg"/>
    <property type="match status" value="1"/>
</dbReference>
<evidence type="ECO:0000256" key="6">
    <source>
        <dbReference type="PROSITE-ProRule" id="PRU00169"/>
    </source>
</evidence>
<dbReference type="Gene3D" id="1.10.10.10">
    <property type="entry name" value="Winged helix-like DNA-binding domain superfamily/Winged helix DNA-binding domain"/>
    <property type="match status" value="1"/>
</dbReference>
<accession>A0ABS1CBM8</accession>
<dbReference type="InterPro" id="IPR036388">
    <property type="entry name" value="WH-like_DNA-bd_sf"/>
</dbReference>
<dbReference type="PANTHER" id="PTHR48111:SF1">
    <property type="entry name" value="TWO-COMPONENT RESPONSE REGULATOR ORR33"/>
    <property type="match status" value="1"/>
</dbReference>
<evidence type="ECO:0000256" key="7">
    <source>
        <dbReference type="PROSITE-ProRule" id="PRU01091"/>
    </source>
</evidence>
<proteinExistence type="predicted"/>
<gene>
    <name evidence="10" type="ORF">IBJ83_06180</name>
</gene>